<dbReference type="InterPro" id="IPR002397">
    <property type="entry name" value="Cyt_P450_B"/>
</dbReference>
<evidence type="ECO:0000256" key="2">
    <source>
        <dbReference type="ARBA" id="ARBA00010617"/>
    </source>
</evidence>
<keyword evidence="5 9" id="KW-0560">Oxidoreductase</keyword>
<evidence type="ECO:0000313" key="10">
    <source>
        <dbReference type="EMBL" id="RZQ64915.1"/>
    </source>
</evidence>
<dbReference type="Pfam" id="PF00067">
    <property type="entry name" value="p450"/>
    <property type="match status" value="1"/>
</dbReference>
<keyword evidence="3 9" id="KW-0349">Heme</keyword>
<accession>A0A4V2EMF8</accession>
<dbReference type="Proteomes" id="UP000292003">
    <property type="component" value="Unassembled WGS sequence"/>
</dbReference>
<comment type="function">
    <text evidence="8">Involved in the coupling of aromatic side chains of the heptapeptide of vancomycin.</text>
</comment>
<keyword evidence="4 9" id="KW-0479">Metal-binding</keyword>
<evidence type="ECO:0000256" key="4">
    <source>
        <dbReference type="ARBA" id="ARBA00022723"/>
    </source>
</evidence>
<dbReference type="FunFam" id="1.10.630.10:FF:000018">
    <property type="entry name" value="Cytochrome P450 monooxygenase"/>
    <property type="match status" value="1"/>
</dbReference>
<dbReference type="PRINTS" id="PR00385">
    <property type="entry name" value="P450"/>
</dbReference>
<dbReference type="EMBL" id="SFCC01000003">
    <property type="protein sequence ID" value="RZQ64915.1"/>
    <property type="molecule type" value="Genomic_DNA"/>
</dbReference>
<dbReference type="InterPro" id="IPR036396">
    <property type="entry name" value="Cyt_P450_sf"/>
</dbReference>
<name>A0A4V2EMF8_9PSEU</name>
<evidence type="ECO:0000313" key="11">
    <source>
        <dbReference type="Proteomes" id="UP000292003"/>
    </source>
</evidence>
<dbReference type="PANTHER" id="PTHR46696">
    <property type="entry name" value="P450, PUTATIVE (EUROFUNG)-RELATED"/>
    <property type="match status" value="1"/>
</dbReference>
<dbReference type="AlphaFoldDB" id="A0A4V2EMF8"/>
<dbReference type="PRINTS" id="PR00359">
    <property type="entry name" value="BP450"/>
</dbReference>
<dbReference type="GO" id="GO:0005506">
    <property type="term" value="F:iron ion binding"/>
    <property type="evidence" value="ECO:0007669"/>
    <property type="project" value="InterPro"/>
</dbReference>
<evidence type="ECO:0000256" key="6">
    <source>
        <dbReference type="ARBA" id="ARBA00023004"/>
    </source>
</evidence>
<dbReference type="OrthoDB" id="4133219at2"/>
<dbReference type="PANTHER" id="PTHR46696:SF1">
    <property type="entry name" value="CYTOCHROME P450 YJIB-RELATED"/>
    <property type="match status" value="1"/>
</dbReference>
<proteinExistence type="inferred from homology"/>
<keyword evidence="6 9" id="KW-0408">Iron</keyword>
<protein>
    <submittedName>
        <fullName evidence="10">Cytochrome P450</fullName>
    </submittedName>
</protein>
<evidence type="ECO:0000256" key="5">
    <source>
        <dbReference type="ARBA" id="ARBA00023002"/>
    </source>
</evidence>
<dbReference type="GO" id="GO:0004497">
    <property type="term" value="F:monooxygenase activity"/>
    <property type="evidence" value="ECO:0007669"/>
    <property type="project" value="UniProtKB-KW"/>
</dbReference>
<organism evidence="10 11">
    <name type="scientific">Amycolatopsis suaedae</name>
    <dbReference type="NCBI Taxonomy" id="2510978"/>
    <lineage>
        <taxon>Bacteria</taxon>
        <taxon>Bacillati</taxon>
        <taxon>Actinomycetota</taxon>
        <taxon>Actinomycetes</taxon>
        <taxon>Pseudonocardiales</taxon>
        <taxon>Pseudonocardiaceae</taxon>
        <taxon>Amycolatopsis</taxon>
    </lineage>
</organism>
<evidence type="ECO:0000256" key="1">
    <source>
        <dbReference type="ARBA" id="ARBA00004660"/>
    </source>
</evidence>
<evidence type="ECO:0000256" key="3">
    <source>
        <dbReference type="ARBA" id="ARBA00022617"/>
    </source>
</evidence>
<dbReference type="PROSITE" id="PS00086">
    <property type="entry name" value="CYTOCHROME_P450"/>
    <property type="match status" value="1"/>
</dbReference>
<gene>
    <name evidence="10" type="ORF">EWH70_07160</name>
</gene>
<keyword evidence="11" id="KW-1185">Reference proteome</keyword>
<sequence>MGLPLDHRPTLASHMINADPPDHARLRKACAGAFTARRMELLRERTQRLTEDRLAAIRERGHGDLVAELAYPLPIAIICDLIGIPEHAREEVHRWAMVIDSSDDSDNTKVAEATDALERLVTEVVAAKRNEPGTDLISDLIKQETEGKLTADEVVSTAFLVLIGGHETTVGLVATSALALLTHPEQAERARVDPKHRTAVIEETLRLHSPLQNATWRFPTRELEIGGRTMRPGDPILISLLAANRDPSAFDEPDTFRPGERDRTRKHIAFGLGPHICIGAALARIQGDVVVETLLRLLPDAKLAVPEDELRWWPSPITRGLYELPIELTRQPSAATG</sequence>
<evidence type="ECO:0000256" key="7">
    <source>
        <dbReference type="ARBA" id="ARBA00023033"/>
    </source>
</evidence>
<comment type="caution">
    <text evidence="10">The sequence shown here is derived from an EMBL/GenBank/DDBJ whole genome shotgun (WGS) entry which is preliminary data.</text>
</comment>
<reference evidence="10 11" key="1">
    <citation type="submission" date="2019-02" db="EMBL/GenBank/DDBJ databases">
        <title>Draft genome sequence of Amycolatopsis sp. 8-3EHSu isolated from roots of Suaeda maritima.</title>
        <authorList>
            <person name="Duangmal K."/>
            <person name="Chantavorakit T."/>
        </authorList>
    </citation>
    <scope>NUCLEOTIDE SEQUENCE [LARGE SCALE GENOMIC DNA]</scope>
    <source>
        <strain evidence="10 11">8-3EHSu</strain>
    </source>
</reference>
<dbReference type="GO" id="GO:0016705">
    <property type="term" value="F:oxidoreductase activity, acting on paired donors, with incorporation or reduction of molecular oxygen"/>
    <property type="evidence" value="ECO:0007669"/>
    <property type="project" value="InterPro"/>
</dbReference>
<comment type="pathway">
    <text evidence="1">Antibiotic biosynthesis; vancomycin biosynthesis.</text>
</comment>
<keyword evidence="7 9" id="KW-0503">Monooxygenase</keyword>
<dbReference type="GO" id="GO:0020037">
    <property type="term" value="F:heme binding"/>
    <property type="evidence" value="ECO:0007669"/>
    <property type="project" value="InterPro"/>
</dbReference>
<dbReference type="Gene3D" id="1.10.630.10">
    <property type="entry name" value="Cytochrome P450"/>
    <property type="match status" value="1"/>
</dbReference>
<dbReference type="SUPFAM" id="SSF48264">
    <property type="entry name" value="Cytochrome P450"/>
    <property type="match status" value="1"/>
</dbReference>
<dbReference type="InterPro" id="IPR017972">
    <property type="entry name" value="Cyt_P450_CS"/>
</dbReference>
<comment type="similarity">
    <text evidence="2 9">Belongs to the cytochrome P450 family.</text>
</comment>
<evidence type="ECO:0000256" key="9">
    <source>
        <dbReference type="RuleBase" id="RU000461"/>
    </source>
</evidence>
<dbReference type="InterPro" id="IPR001128">
    <property type="entry name" value="Cyt_P450"/>
</dbReference>
<evidence type="ECO:0000256" key="8">
    <source>
        <dbReference type="ARBA" id="ARBA00055433"/>
    </source>
</evidence>